<accession>A0A7J6P1J5</accession>
<proteinExistence type="predicted"/>
<evidence type="ECO:0000313" key="1">
    <source>
        <dbReference type="EMBL" id="KAF4689660.1"/>
    </source>
</evidence>
<name>A0A7J6P1J5_PEROL</name>
<gene>
    <name evidence="1" type="ORF">FOZ63_016745</name>
</gene>
<reference evidence="1 2" key="1">
    <citation type="submission" date="2020-04" db="EMBL/GenBank/DDBJ databases">
        <title>Perkinsus olseni comparative genomics.</title>
        <authorList>
            <person name="Bogema D.R."/>
        </authorList>
    </citation>
    <scope>NUCLEOTIDE SEQUENCE [LARGE SCALE GENOMIC DNA]</scope>
    <source>
        <strain evidence="1 2">ATCC PRA-207</strain>
    </source>
</reference>
<comment type="caution">
    <text evidence="1">The sequence shown here is derived from an EMBL/GenBank/DDBJ whole genome shotgun (WGS) entry which is preliminary data.</text>
</comment>
<evidence type="ECO:0000313" key="2">
    <source>
        <dbReference type="Proteomes" id="UP000553632"/>
    </source>
</evidence>
<feature type="non-terminal residue" evidence="1">
    <location>
        <position position="172"/>
    </location>
</feature>
<organism evidence="1 2">
    <name type="scientific">Perkinsus olseni</name>
    <name type="common">Perkinsus atlanticus</name>
    <dbReference type="NCBI Taxonomy" id="32597"/>
    <lineage>
        <taxon>Eukaryota</taxon>
        <taxon>Sar</taxon>
        <taxon>Alveolata</taxon>
        <taxon>Perkinsozoa</taxon>
        <taxon>Perkinsea</taxon>
        <taxon>Perkinsida</taxon>
        <taxon>Perkinsidae</taxon>
        <taxon>Perkinsus</taxon>
    </lineage>
</organism>
<dbReference type="EMBL" id="JABANO010039813">
    <property type="protein sequence ID" value="KAF4689660.1"/>
    <property type="molecule type" value="Genomic_DNA"/>
</dbReference>
<dbReference type="AlphaFoldDB" id="A0A7J6P1J5"/>
<protein>
    <submittedName>
        <fullName evidence="1">Uncharacterized protein</fullName>
    </submittedName>
</protein>
<sequence>LKAAEEAAIHIDKAKLARKALATMSYERQVKMMIYRVLIAYLSSCYLGSPRYMMINEPQVRDNGAPSAAIHQTYDLHDLGNNIRIPENGANDDDEFTASPSYASMRPPPFTATRDPRYWYGLATVVTMIECWDHVYRGLQEVKGRPHNQQHQQQQQQLMIISGTTNTNTITT</sequence>
<keyword evidence="2" id="KW-1185">Reference proteome</keyword>
<feature type="non-terminal residue" evidence="1">
    <location>
        <position position="1"/>
    </location>
</feature>
<dbReference type="Proteomes" id="UP000553632">
    <property type="component" value="Unassembled WGS sequence"/>
</dbReference>